<dbReference type="RefSeq" id="WP_190918307.1">
    <property type="nucleotide sequence ID" value="NZ_JACXIZ010000021.1"/>
</dbReference>
<name>A0A927GSL1_9BACL</name>
<evidence type="ECO:0000256" key="6">
    <source>
        <dbReference type="ARBA" id="ARBA00022989"/>
    </source>
</evidence>
<keyword evidence="4" id="KW-0309">Germination</keyword>
<dbReference type="PANTHER" id="PTHR34975:SF2">
    <property type="entry name" value="SPORE GERMINATION PROTEIN A2"/>
    <property type="match status" value="1"/>
</dbReference>
<evidence type="ECO:0000313" key="9">
    <source>
        <dbReference type="EMBL" id="MBD2846135.1"/>
    </source>
</evidence>
<comment type="caution">
    <text evidence="9">The sequence shown here is derived from an EMBL/GenBank/DDBJ whole genome shotgun (WGS) entry which is preliminary data.</text>
</comment>
<proteinExistence type="inferred from homology"/>
<sequence>MDSDVKISYWQLFMIFALMNGLISHVVVNPMILDASRRDAWLVPIVAGVPFLLWSVLVQGIMRLTGIAEWKQWLAQRLHPAVAWVLLAPVGLQLYMIGGMTVIHTSVWHTTNYLPTLPEQFLIVSLVTFCAALAFWGLRTIALVSGILLPIVSALGVFVGLFNKPAKDFKLIRPVLEHGWGPVLDGLVYSGSGFVELLFLIVIQHRLKRLPKWWQVASYVLFSIAISIGPLLGAITEFGPQEAALQMISPYEQWRLVQIGHFIEHLDFLSIFQWLSGACIRISLAVYLFVELLPLSTKRARRIAIALVLGSYLSLAAIQVNEYNYYLWLTEFYMPISFVVMLLLSLVWTAAAWGGARRRMS</sequence>
<feature type="transmembrane region" description="Helical" evidence="8">
    <location>
        <begin position="332"/>
        <end position="356"/>
    </location>
</feature>
<keyword evidence="10" id="KW-1185">Reference proteome</keyword>
<evidence type="ECO:0000256" key="2">
    <source>
        <dbReference type="ARBA" id="ARBA00007998"/>
    </source>
</evidence>
<accession>A0A927GSL1</accession>
<evidence type="ECO:0000256" key="4">
    <source>
        <dbReference type="ARBA" id="ARBA00022544"/>
    </source>
</evidence>
<feature type="transmembrane region" description="Helical" evidence="8">
    <location>
        <begin position="183"/>
        <end position="204"/>
    </location>
</feature>
<feature type="transmembrane region" description="Helical" evidence="8">
    <location>
        <begin position="302"/>
        <end position="320"/>
    </location>
</feature>
<dbReference type="GO" id="GO:0016020">
    <property type="term" value="C:membrane"/>
    <property type="evidence" value="ECO:0007669"/>
    <property type="project" value="UniProtKB-SubCell"/>
</dbReference>
<feature type="transmembrane region" description="Helical" evidence="8">
    <location>
        <begin position="216"/>
        <end position="235"/>
    </location>
</feature>
<keyword evidence="5 8" id="KW-0812">Transmembrane</keyword>
<gene>
    <name evidence="9" type="ORF">IDH44_13095</name>
</gene>
<dbReference type="GO" id="GO:0009847">
    <property type="term" value="P:spore germination"/>
    <property type="evidence" value="ECO:0007669"/>
    <property type="project" value="InterPro"/>
</dbReference>
<keyword evidence="6 8" id="KW-1133">Transmembrane helix</keyword>
<feature type="transmembrane region" description="Helical" evidence="8">
    <location>
        <begin position="271"/>
        <end position="290"/>
    </location>
</feature>
<evidence type="ECO:0000313" key="10">
    <source>
        <dbReference type="Proteomes" id="UP000621560"/>
    </source>
</evidence>
<keyword evidence="3" id="KW-0813">Transport</keyword>
<feature type="transmembrane region" description="Helical" evidence="8">
    <location>
        <begin position="143"/>
        <end position="163"/>
    </location>
</feature>
<evidence type="ECO:0000256" key="5">
    <source>
        <dbReference type="ARBA" id="ARBA00022692"/>
    </source>
</evidence>
<feature type="transmembrane region" description="Helical" evidence="8">
    <location>
        <begin position="120"/>
        <end position="138"/>
    </location>
</feature>
<feature type="transmembrane region" description="Helical" evidence="8">
    <location>
        <begin position="82"/>
        <end position="108"/>
    </location>
</feature>
<feature type="transmembrane region" description="Helical" evidence="8">
    <location>
        <begin position="7"/>
        <end position="28"/>
    </location>
</feature>
<dbReference type="Pfam" id="PF03845">
    <property type="entry name" value="Spore_permease"/>
    <property type="match status" value="1"/>
</dbReference>
<dbReference type="AlphaFoldDB" id="A0A927GSL1"/>
<evidence type="ECO:0000256" key="3">
    <source>
        <dbReference type="ARBA" id="ARBA00022448"/>
    </source>
</evidence>
<dbReference type="NCBIfam" id="TIGR00912">
    <property type="entry name" value="2A0309"/>
    <property type="match status" value="1"/>
</dbReference>
<dbReference type="PANTHER" id="PTHR34975">
    <property type="entry name" value="SPORE GERMINATION PROTEIN A2"/>
    <property type="match status" value="1"/>
</dbReference>
<evidence type="ECO:0000256" key="7">
    <source>
        <dbReference type="ARBA" id="ARBA00023136"/>
    </source>
</evidence>
<evidence type="ECO:0000256" key="8">
    <source>
        <dbReference type="SAM" id="Phobius"/>
    </source>
</evidence>
<dbReference type="Proteomes" id="UP000621560">
    <property type="component" value="Unassembled WGS sequence"/>
</dbReference>
<organism evidence="9 10">
    <name type="scientific">Paenibacillus sabuli</name>
    <dbReference type="NCBI Taxonomy" id="2772509"/>
    <lineage>
        <taxon>Bacteria</taxon>
        <taxon>Bacillati</taxon>
        <taxon>Bacillota</taxon>
        <taxon>Bacilli</taxon>
        <taxon>Bacillales</taxon>
        <taxon>Paenibacillaceae</taxon>
        <taxon>Paenibacillus</taxon>
    </lineage>
</organism>
<evidence type="ECO:0000256" key="1">
    <source>
        <dbReference type="ARBA" id="ARBA00004141"/>
    </source>
</evidence>
<comment type="similarity">
    <text evidence="2">Belongs to the amino acid-polyamine-organocation (APC) superfamily. Spore germination protein (SGP) (TC 2.A.3.9) family.</text>
</comment>
<dbReference type="EMBL" id="JACXIZ010000021">
    <property type="protein sequence ID" value="MBD2846135.1"/>
    <property type="molecule type" value="Genomic_DNA"/>
</dbReference>
<feature type="transmembrane region" description="Helical" evidence="8">
    <location>
        <begin position="40"/>
        <end position="61"/>
    </location>
</feature>
<protein>
    <submittedName>
        <fullName evidence="9">Endospore germination permease</fullName>
    </submittedName>
</protein>
<keyword evidence="7 8" id="KW-0472">Membrane</keyword>
<reference evidence="9" key="1">
    <citation type="submission" date="2020-09" db="EMBL/GenBank/DDBJ databases">
        <title>A novel bacterium of genus Paenibacillus, isolated from South China Sea.</title>
        <authorList>
            <person name="Huang H."/>
            <person name="Mo K."/>
            <person name="Hu Y."/>
        </authorList>
    </citation>
    <scope>NUCLEOTIDE SEQUENCE</scope>
    <source>
        <strain evidence="9">IB182496</strain>
    </source>
</reference>
<dbReference type="InterPro" id="IPR004761">
    <property type="entry name" value="Spore_GerAB"/>
</dbReference>
<comment type="subcellular location">
    <subcellularLocation>
        <location evidence="1">Membrane</location>
        <topology evidence="1">Multi-pass membrane protein</topology>
    </subcellularLocation>
</comment>